<keyword evidence="3" id="KW-1003">Cell membrane</keyword>
<dbReference type="InterPro" id="IPR032807">
    <property type="entry name" value="GNVR"/>
</dbReference>
<evidence type="ECO:0000259" key="16">
    <source>
        <dbReference type="Pfam" id="PF02706"/>
    </source>
</evidence>
<evidence type="ECO:0000313" key="20">
    <source>
        <dbReference type="Proteomes" id="UP000076852"/>
    </source>
</evidence>
<comment type="catalytic activity">
    <reaction evidence="13">
        <text>L-tyrosyl-[protein] + ATP = O-phospho-L-tyrosyl-[protein] + ADP + H(+)</text>
        <dbReference type="Rhea" id="RHEA:10596"/>
        <dbReference type="Rhea" id="RHEA-COMP:10136"/>
        <dbReference type="Rhea" id="RHEA-COMP:20101"/>
        <dbReference type="ChEBI" id="CHEBI:15378"/>
        <dbReference type="ChEBI" id="CHEBI:30616"/>
        <dbReference type="ChEBI" id="CHEBI:46858"/>
        <dbReference type="ChEBI" id="CHEBI:61978"/>
        <dbReference type="ChEBI" id="CHEBI:456216"/>
    </reaction>
</comment>
<dbReference type="Pfam" id="PF13807">
    <property type="entry name" value="GNVR"/>
    <property type="match status" value="1"/>
</dbReference>
<dbReference type="Gene3D" id="3.40.50.300">
    <property type="entry name" value="P-loop containing nucleotide triphosphate hydrolases"/>
    <property type="match status" value="1"/>
</dbReference>
<feature type="transmembrane region" description="Helical" evidence="15">
    <location>
        <begin position="31"/>
        <end position="51"/>
    </location>
</feature>
<dbReference type="Pfam" id="PF13614">
    <property type="entry name" value="AAA_31"/>
    <property type="match status" value="1"/>
</dbReference>
<evidence type="ECO:0000256" key="13">
    <source>
        <dbReference type="ARBA" id="ARBA00053015"/>
    </source>
</evidence>
<dbReference type="InterPro" id="IPR050445">
    <property type="entry name" value="Bact_polysacc_biosynth/exp"/>
</dbReference>
<dbReference type="Proteomes" id="UP000076852">
    <property type="component" value="Chromosome 2"/>
</dbReference>
<dbReference type="InterPro" id="IPR027417">
    <property type="entry name" value="P-loop_NTPase"/>
</dbReference>
<dbReference type="EMBL" id="CP014579">
    <property type="protein sequence ID" value="ANB75641.1"/>
    <property type="molecule type" value="Genomic_DNA"/>
</dbReference>
<evidence type="ECO:0000256" key="2">
    <source>
        <dbReference type="ARBA" id="ARBA00008883"/>
    </source>
</evidence>
<evidence type="ECO:0000256" key="3">
    <source>
        <dbReference type="ARBA" id="ARBA00022475"/>
    </source>
</evidence>
<accession>A0A160FS03</accession>
<evidence type="ECO:0000256" key="14">
    <source>
        <dbReference type="SAM" id="Coils"/>
    </source>
</evidence>
<keyword evidence="8 19" id="KW-0418">Kinase</keyword>
<dbReference type="Pfam" id="PF02706">
    <property type="entry name" value="Wzz"/>
    <property type="match status" value="1"/>
</dbReference>
<comment type="subcellular location">
    <subcellularLocation>
        <location evidence="1">Cell inner membrane</location>
        <topology evidence="1">Multi-pass membrane protein</topology>
    </subcellularLocation>
</comment>
<comment type="similarity">
    <text evidence="2">Belongs to the etk/wzc family.</text>
</comment>
<evidence type="ECO:0000256" key="15">
    <source>
        <dbReference type="SAM" id="Phobius"/>
    </source>
</evidence>
<dbReference type="AlphaFoldDB" id="A0A160FS03"/>
<evidence type="ECO:0000256" key="8">
    <source>
        <dbReference type="ARBA" id="ARBA00022777"/>
    </source>
</evidence>
<dbReference type="KEGG" id="buz:AYM40_25200"/>
<dbReference type="GO" id="GO:0005886">
    <property type="term" value="C:plasma membrane"/>
    <property type="evidence" value="ECO:0007669"/>
    <property type="project" value="UniProtKB-SubCell"/>
</dbReference>
<dbReference type="STRING" id="1804984.AYM40_25200"/>
<keyword evidence="20" id="KW-1185">Reference proteome</keyword>
<keyword evidence="4" id="KW-0997">Cell inner membrane</keyword>
<feature type="domain" description="AAA" evidence="17">
    <location>
        <begin position="553"/>
        <end position="670"/>
    </location>
</feature>
<dbReference type="GO" id="GO:0005524">
    <property type="term" value="F:ATP binding"/>
    <property type="evidence" value="ECO:0007669"/>
    <property type="project" value="UniProtKB-KW"/>
</dbReference>
<evidence type="ECO:0000313" key="19">
    <source>
        <dbReference type="EMBL" id="ANB75641.1"/>
    </source>
</evidence>
<dbReference type="InterPro" id="IPR025669">
    <property type="entry name" value="AAA_dom"/>
</dbReference>
<keyword evidence="6 15" id="KW-0812">Transmembrane</keyword>
<evidence type="ECO:0000256" key="11">
    <source>
        <dbReference type="ARBA" id="ARBA00023136"/>
    </source>
</evidence>
<keyword evidence="14" id="KW-0175">Coiled coil</keyword>
<dbReference type="SUPFAM" id="SSF52540">
    <property type="entry name" value="P-loop containing nucleoside triphosphate hydrolases"/>
    <property type="match status" value="1"/>
</dbReference>
<evidence type="ECO:0000256" key="7">
    <source>
        <dbReference type="ARBA" id="ARBA00022741"/>
    </source>
</evidence>
<keyword evidence="5" id="KW-0808">Transferase</keyword>
<evidence type="ECO:0000256" key="12">
    <source>
        <dbReference type="ARBA" id="ARBA00023137"/>
    </source>
</evidence>
<dbReference type="PANTHER" id="PTHR32309:SF32">
    <property type="entry name" value="TYROSINE-PROTEIN KINASE ETK-RELATED"/>
    <property type="match status" value="1"/>
</dbReference>
<keyword evidence="10 15" id="KW-1133">Transmembrane helix</keyword>
<feature type="coiled-coil region" evidence="14">
    <location>
        <begin position="273"/>
        <end position="351"/>
    </location>
</feature>
<keyword evidence="9" id="KW-0067">ATP-binding</keyword>
<feature type="domain" description="Tyrosine-protein kinase G-rich" evidence="18">
    <location>
        <begin position="385"/>
        <end position="466"/>
    </location>
</feature>
<dbReference type="OrthoDB" id="9808257at2"/>
<evidence type="ECO:0000259" key="17">
    <source>
        <dbReference type="Pfam" id="PF13614"/>
    </source>
</evidence>
<dbReference type="Pfam" id="PF23607">
    <property type="entry name" value="WZC_N"/>
    <property type="match status" value="1"/>
</dbReference>
<evidence type="ECO:0000259" key="18">
    <source>
        <dbReference type="Pfam" id="PF13807"/>
    </source>
</evidence>
<keyword evidence="12" id="KW-0829">Tyrosine-protein kinase</keyword>
<feature type="transmembrane region" description="Helical" evidence="15">
    <location>
        <begin position="443"/>
        <end position="463"/>
    </location>
</feature>
<dbReference type="PANTHER" id="PTHR32309">
    <property type="entry name" value="TYROSINE-PROTEIN KINASE"/>
    <property type="match status" value="1"/>
</dbReference>
<evidence type="ECO:0000256" key="9">
    <source>
        <dbReference type="ARBA" id="ARBA00022840"/>
    </source>
</evidence>
<keyword evidence="11 15" id="KW-0472">Membrane</keyword>
<dbReference type="NCBIfam" id="TIGR01007">
    <property type="entry name" value="eps_fam"/>
    <property type="match status" value="1"/>
</dbReference>
<evidence type="ECO:0000256" key="10">
    <source>
        <dbReference type="ARBA" id="ARBA00022989"/>
    </source>
</evidence>
<gene>
    <name evidence="19" type="ORF">AYM40_25200</name>
</gene>
<reference evidence="19 20" key="1">
    <citation type="journal article" date="2016" name="Gene">
        <title>PacBio SMRT assembly of a complex multi-replicon genome reveals chlorocatechol degradative operon in a region of genome plasticity.</title>
        <authorList>
            <person name="Ricker N."/>
            <person name="Shen S.Y."/>
            <person name="Goordial J."/>
            <person name="Jin S."/>
            <person name="Fulthorpe R.R."/>
        </authorList>
    </citation>
    <scope>NUCLEOTIDE SEQUENCE [LARGE SCALE GENOMIC DNA]</scope>
    <source>
        <strain evidence="19 20">OLGA172</strain>
    </source>
</reference>
<evidence type="ECO:0000256" key="6">
    <source>
        <dbReference type="ARBA" id="ARBA00022692"/>
    </source>
</evidence>
<evidence type="ECO:0000256" key="4">
    <source>
        <dbReference type="ARBA" id="ARBA00022519"/>
    </source>
</evidence>
<organism evidence="19 20">
    <name type="scientific">Paraburkholderia phytofirmans OLGA172</name>
    <dbReference type="NCBI Taxonomy" id="1417228"/>
    <lineage>
        <taxon>Bacteria</taxon>
        <taxon>Pseudomonadati</taxon>
        <taxon>Pseudomonadota</taxon>
        <taxon>Betaproteobacteria</taxon>
        <taxon>Burkholderiales</taxon>
        <taxon>Burkholderiaceae</taxon>
        <taxon>Paraburkholderia</taxon>
    </lineage>
</organism>
<dbReference type="InterPro" id="IPR005702">
    <property type="entry name" value="Wzc-like_C"/>
</dbReference>
<protein>
    <submittedName>
        <fullName evidence="19">Protein tyrosine kinase</fullName>
    </submittedName>
</protein>
<evidence type="ECO:0000256" key="5">
    <source>
        <dbReference type="ARBA" id="ARBA00022679"/>
    </source>
</evidence>
<dbReference type="CDD" id="cd05387">
    <property type="entry name" value="BY-kinase"/>
    <property type="match status" value="1"/>
</dbReference>
<sequence length="732" mass="79439">MSSPVLQLHETSSGVAEPSLSEYVLVVLHNWKTIIAIATVILAIGVSYAIFSTPVYQADALIQVEDPTSSAKEPFGDLAALFDTTATAAAETQLILSRLVIQKTVRQQHLDIDAVPNYFPLLGEFIARHATPGKLVAPWLGMRRFSWGGASIDVSQFELPYGTDFTLIAGRANGYQLLDHDNDVIAKCVVGTLCSGMLEGLPFTMQVDNFIANEGTRFSLKRSSELDTIARLQDELNVEEKTKQSGIISVTLDGKDSGKITQIVNGIGRNYVAQNVKRKRDEVQSTLDFLAKQLPALKAKLEASESAYNEFRNRKGTVDLSEESRLLLSQLVDSRAKQMELEQKRTELQQRFSDDHPAVAALTDNIAAFAAEQRNLGDRVQGLPNTEQEALRLLRDVRVDTQLYTNLLDTSQQLSVMEAGQVGNVRVVDWAMQPDKPVKPKKLIVVGISLILGLVLGVAVPFIRRALDVRIEHTDQIEQILSAPVYSVVPHSDRQPGIERLLRKGGIGKFLLAGVARNDVAIEALRSLQTALHLGAINAENNIILITGSSPESGKSFLSVNLAAVLAAGGKRVLLIDADLRRGNVHACFGKNVAPGLSDVMLGEAGDASIHREVLPRLDLLARGSKTAHPAEILMNGRLKALLGTLSTQYDAVIVDTPPVLAVTDAILIAPHAGTVLMAVRHGRQTASEIAEAARRIRNSDIVIRGAVLTDVPQGRFGYGGYGTGYYAYEGR</sequence>
<feature type="domain" description="Polysaccharide chain length determinant N-terminal" evidence="16">
    <location>
        <begin position="19"/>
        <end position="107"/>
    </location>
</feature>
<keyword evidence="7" id="KW-0547">Nucleotide-binding</keyword>
<dbReference type="InterPro" id="IPR003856">
    <property type="entry name" value="LPS_length_determ_N"/>
</dbReference>
<name>A0A160FS03_9BURK</name>
<evidence type="ECO:0000256" key="1">
    <source>
        <dbReference type="ARBA" id="ARBA00004429"/>
    </source>
</evidence>
<dbReference type="GO" id="GO:0004713">
    <property type="term" value="F:protein tyrosine kinase activity"/>
    <property type="evidence" value="ECO:0007669"/>
    <property type="project" value="UniProtKB-KW"/>
</dbReference>
<proteinExistence type="inferred from homology"/>